<accession>A0ABR1INX7</accession>
<gene>
    <name evidence="1" type="primary">PAK1IP1</name>
    <name evidence="1" type="ORF">VKT23_020033</name>
</gene>
<dbReference type="InterPro" id="IPR015943">
    <property type="entry name" value="WD40/YVTN_repeat-like_dom_sf"/>
</dbReference>
<comment type="caution">
    <text evidence="1">The sequence shown here is derived from an EMBL/GenBank/DDBJ whole genome shotgun (WGS) entry which is preliminary data.</text>
</comment>
<evidence type="ECO:0000313" key="1">
    <source>
        <dbReference type="EMBL" id="KAK7434755.1"/>
    </source>
</evidence>
<dbReference type="EMBL" id="JBANRG010000117">
    <property type="protein sequence ID" value="KAK7434755.1"/>
    <property type="molecule type" value="Genomic_DNA"/>
</dbReference>
<proteinExistence type="predicted"/>
<protein>
    <submittedName>
        <fullName evidence="1">P21-activated protein kinase-interacting protein 1-like protein</fullName>
    </submittedName>
</protein>
<sequence>MDNFLPWMSPRTIPVSLEANTVICISFSTNGKFLAVASGKTIDVWNIARDPPQIVTSDSSSDSRCVCLTWLVNQPTLITGHENGDLSLIILREEGNSCTRNEFCYDSQKIYSISVLEDRLLAVAVGANVRLWEIIYGQPRYLGQLPPAVFPDGSLMVQDLTPQRVLWGSGREIVVCYSDSIVRWSVKEIRPLIAKLAGHRELSGALIDVFAKEVGLVARPSDNEYTLISLKSSHLAASIPRAYGLPRIGSTSQAIFVNGTVVEGGISCLYLWDFTGQRVQILDCPKTVISTLFA</sequence>
<name>A0ABR1INX7_9AGAR</name>
<dbReference type="Proteomes" id="UP001498398">
    <property type="component" value="Unassembled WGS sequence"/>
</dbReference>
<dbReference type="Gene3D" id="2.130.10.10">
    <property type="entry name" value="YVTN repeat-like/Quinoprotein amine dehydrogenase"/>
    <property type="match status" value="1"/>
</dbReference>
<dbReference type="InterPro" id="IPR036322">
    <property type="entry name" value="WD40_repeat_dom_sf"/>
</dbReference>
<organism evidence="1 2">
    <name type="scientific">Marasmiellus scandens</name>
    <dbReference type="NCBI Taxonomy" id="2682957"/>
    <lineage>
        <taxon>Eukaryota</taxon>
        <taxon>Fungi</taxon>
        <taxon>Dikarya</taxon>
        <taxon>Basidiomycota</taxon>
        <taxon>Agaricomycotina</taxon>
        <taxon>Agaricomycetes</taxon>
        <taxon>Agaricomycetidae</taxon>
        <taxon>Agaricales</taxon>
        <taxon>Marasmiineae</taxon>
        <taxon>Omphalotaceae</taxon>
        <taxon>Marasmiellus</taxon>
    </lineage>
</organism>
<evidence type="ECO:0000313" key="2">
    <source>
        <dbReference type="Proteomes" id="UP001498398"/>
    </source>
</evidence>
<keyword evidence="2" id="KW-1185">Reference proteome</keyword>
<dbReference type="SUPFAM" id="SSF50978">
    <property type="entry name" value="WD40 repeat-like"/>
    <property type="match status" value="1"/>
</dbReference>
<reference evidence="1 2" key="1">
    <citation type="submission" date="2024-01" db="EMBL/GenBank/DDBJ databases">
        <title>A draft genome for the cacao thread blight pathogen Marasmiellus scandens.</title>
        <authorList>
            <person name="Baruah I.K."/>
            <person name="Leung J."/>
            <person name="Bukari Y."/>
            <person name="Amoako-Attah I."/>
            <person name="Meinhardt L.W."/>
            <person name="Bailey B.A."/>
            <person name="Cohen S.P."/>
        </authorList>
    </citation>
    <scope>NUCLEOTIDE SEQUENCE [LARGE SCALE GENOMIC DNA]</scope>
    <source>
        <strain evidence="1 2">GH-19</strain>
    </source>
</reference>